<dbReference type="AlphaFoldDB" id="A0A2T1E3J8"/>
<protein>
    <submittedName>
        <fullName evidence="1">Uncharacterized protein</fullName>
    </submittedName>
</protein>
<accession>A0A2T1E3J8</accession>
<sequence length="133" mass="14009">MADPLTAATIATLIITKIFEKQGEKVGETVWAKGEQLLVLLRHKAWGTANAIEQVAQQPALAAEQPEEFGEAKLIGEVEQLAAADPEIKAAVEAVAAEATAQPGTIQNLTKLAEKIGVVNLGSITNQTNTINL</sequence>
<reference evidence="2" key="1">
    <citation type="submission" date="2018-02" db="EMBL/GenBank/DDBJ databases">
        <authorList>
            <person name="Moore K."/>
            <person name="Momper L."/>
        </authorList>
    </citation>
    <scope>NUCLEOTIDE SEQUENCE [LARGE SCALE GENOMIC DNA]</scope>
    <source>
        <strain evidence="2">ULC18</strain>
    </source>
</reference>
<name>A0A2T1E3J8_9CYAN</name>
<dbReference type="Proteomes" id="UP000239576">
    <property type="component" value="Unassembled WGS sequence"/>
</dbReference>
<evidence type="ECO:0000313" key="1">
    <source>
        <dbReference type="EMBL" id="PSB27295.1"/>
    </source>
</evidence>
<gene>
    <name evidence="1" type="ORF">C7B82_16750</name>
</gene>
<keyword evidence="2" id="KW-1185">Reference proteome</keyword>
<dbReference type="OrthoDB" id="467140at2"/>
<proteinExistence type="predicted"/>
<organism evidence="1 2">
    <name type="scientific">Stenomitos frigidus ULC18</name>
    <dbReference type="NCBI Taxonomy" id="2107698"/>
    <lineage>
        <taxon>Bacteria</taxon>
        <taxon>Bacillati</taxon>
        <taxon>Cyanobacteriota</taxon>
        <taxon>Cyanophyceae</taxon>
        <taxon>Leptolyngbyales</taxon>
        <taxon>Leptolyngbyaceae</taxon>
        <taxon>Stenomitos</taxon>
    </lineage>
</organism>
<reference evidence="1 2" key="2">
    <citation type="submission" date="2018-03" db="EMBL/GenBank/DDBJ databases">
        <title>The ancient ancestry and fast evolution of plastids.</title>
        <authorList>
            <person name="Moore K.R."/>
            <person name="Magnabosco C."/>
            <person name="Momper L."/>
            <person name="Gold D.A."/>
            <person name="Bosak T."/>
            <person name="Fournier G.P."/>
        </authorList>
    </citation>
    <scope>NUCLEOTIDE SEQUENCE [LARGE SCALE GENOMIC DNA]</scope>
    <source>
        <strain evidence="1 2">ULC18</strain>
    </source>
</reference>
<dbReference type="RefSeq" id="WP_106257435.1">
    <property type="nucleotide sequence ID" value="NZ_CAWNSW010000095.1"/>
</dbReference>
<evidence type="ECO:0000313" key="2">
    <source>
        <dbReference type="Proteomes" id="UP000239576"/>
    </source>
</evidence>
<comment type="caution">
    <text evidence="1">The sequence shown here is derived from an EMBL/GenBank/DDBJ whole genome shotgun (WGS) entry which is preliminary data.</text>
</comment>
<dbReference type="EMBL" id="PVWK01000096">
    <property type="protein sequence ID" value="PSB27295.1"/>
    <property type="molecule type" value="Genomic_DNA"/>
</dbReference>